<proteinExistence type="predicted"/>
<feature type="region of interest" description="Disordered" evidence="1">
    <location>
        <begin position="46"/>
        <end position="70"/>
    </location>
</feature>
<sequence>MRSMITKSSWCASCKFSTMLYHCQCVTALSFKLFFCFLFSSVASVEPDKRNEGENEEGRGKGKGNEEKGE</sequence>
<protein>
    <submittedName>
        <fullName evidence="2">Uncharacterized protein</fullName>
    </submittedName>
</protein>
<dbReference type="EMBL" id="VIEB01000483">
    <property type="protein sequence ID" value="TQD89272.1"/>
    <property type="molecule type" value="Genomic_DNA"/>
</dbReference>
<name>A0A540LSN0_MALBA</name>
<reference evidence="2 3" key="1">
    <citation type="journal article" date="2019" name="G3 (Bethesda)">
        <title>Sequencing of a Wild Apple (Malus baccata) Genome Unravels the Differences Between Cultivated and Wild Apple Species Regarding Disease Resistance and Cold Tolerance.</title>
        <authorList>
            <person name="Chen X."/>
        </authorList>
    </citation>
    <scope>NUCLEOTIDE SEQUENCE [LARGE SCALE GENOMIC DNA]</scope>
    <source>
        <strain evidence="3">cv. Shandingzi</strain>
        <tissue evidence="2">Leaves</tissue>
    </source>
</reference>
<evidence type="ECO:0000313" key="3">
    <source>
        <dbReference type="Proteomes" id="UP000315295"/>
    </source>
</evidence>
<evidence type="ECO:0000256" key="1">
    <source>
        <dbReference type="SAM" id="MobiDB-lite"/>
    </source>
</evidence>
<gene>
    <name evidence="2" type="ORF">C1H46_025121</name>
</gene>
<keyword evidence="3" id="KW-1185">Reference proteome</keyword>
<organism evidence="2 3">
    <name type="scientific">Malus baccata</name>
    <name type="common">Siberian crab apple</name>
    <name type="synonym">Pyrus baccata</name>
    <dbReference type="NCBI Taxonomy" id="106549"/>
    <lineage>
        <taxon>Eukaryota</taxon>
        <taxon>Viridiplantae</taxon>
        <taxon>Streptophyta</taxon>
        <taxon>Embryophyta</taxon>
        <taxon>Tracheophyta</taxon>
        <taxon>Spermatophyta</taxon>
        <taxon>Magnoliopsida</taxon>
        <taxon>eudicotyledons</taxon>
        <taxon>Gunneridae</taxon>
        <taxon>Pentapetalae</taxon>
        <taxon>rosids</taxon>
        <taxon>fabids</taxon>
        <taxon>Rosales</taxon>
        <taxon>Rosaceae</taxon>
        <taxon>Amygdaloideae</taxon>
        <taxon>Maleae</taxon>
        <taxon>Malus</taxon>
    </lineage>
</organism>
<evidence type="ECO:0000313" key="2">
    <source>
        <dbReference type="EMBL" id="TQD89272.1"/>
    </source>
</evidence>
<comment type="caution">
    <text evidence="2">The sequence shown here is derived from an EMBL/GenBank/DDBJ whole genome shotgun (WGS) entry which is preliminary data.</text>
</comment>
<dbReference type="AlphaFoldDB" id="A0A540LSN0"/>
<accession>A0A540LSN0</accession>
<dbReference type="Proteomes" id="UP000315295">
    <property type="component" value="Unassembled WGS sequence"/>
</dbReference>